<dbReference type="Proteomes" id="UP000032000">
    <property type="component" value="Segment"/>
</dbReference>
<protein>
    <submittedName>
        <fullName evidence="2">Uncharacterized protein</fullName>
    </submittedName>
</protein>
<feature type="transmembrane region" description="Helical" evidence="1">
    <location>
        <begin position="37"/>
        <end position="53"/>
    </location>
</feature>
<dbReference type="RefSeq" id="YP_009126334.1">
    <property type="nucleotide sequence ID" value="NC_026607.2"/>
</dbReference>
<keyword evidence="3" id="KW-1185">Reference proteome</keyword>
<dbReference type="GeneID" id="23681144"/>
<evidence type="ECO:0000256" key="1">
    <source>
        <dbReference type="SAM" id="Phobius"/>
    </source>
</evidence>
<reference evidence="2" key="1">
    <citation type="submission" date="2015-06" db="EMBL/GenBank/DDBJ databases">
        <title>Genomic characterization of STP4-a, a novel T4 virulent phage infecting Salmonella.</title>
        <authorList>
            <person name="Li M."/>
            <person name="Wang J."/>
            <person name="Lin H."/>
            <person name="Han F."/>
        </authorList>
    </citation>
    <scope>NUCLEOTIDE SEQUENCE [LARGE SCALE GENOMIC DNA]</scope>
</reference>
<keyword evidence="1" id="KW-0812">Transmembrane</keyword>
<organism evidence="2 3">
    <name type="scientific">Salmonella phage STP4-a</name>
    <dbReference type="NCBI Taxonomy" id="1445860"/>
    <lineage>
        <taxon>Viruses</taxon>
        <taxon>Duplodnaviria</taxon>
        <taxon>Heunggongvirae</taxon>
        <taxon>Uroviricota</taxon>
        <taxon>Caudoviricetes</taxon>
        <taxon>Pantevenvirales</taxon>
        <taxon>Straboviridae</taxon>
        <taxon>Tevenvirinae</taxon>
        <taxon>Gelderlandvirus</taxon>
        <taxon>Gelderlandvirus stp4a</taxon>
    </lineage>
</organism>
<name>A0A0B4L9I2_9CAUD</name>
<accession>A0A0B4L9I2</accession>
<dbReference type="KEGG" id="vg:23681144"/>
<gene>
    <name evidence="2" type="ORF">STP4a_127</name>
</gene>
<feature type="transmembrane region" description="Helical" evidence="1">
    <location>
        <begin position="12"/>
        <end position="31"/>
    </location>
</feature>
<evidence type="ECO:0000313" key="2">
    <source>
        <dbReference type="EMBL" id="AHJ86981.1"/>
    </source>
</evidence>
<evidence type="ECO:0000313" key="3">
    <source>
        <dbReference type="Proteomes" id="UP000032000"/>
    </source>
</evidence>
<keyword evidence="1" id="KW-1133">Transmembrane helix</keyword>
<dbReference type="EMBL" id="KJ000058">
    <property type="protein sequence ID" value="AHJ86981.1"/>
    <property type="molecule type" value="Genomic_DNA"/>
</dbReference>
<sequence length="61" mass="6411">MKRCELIRNISAVLCLGGFGFSIMAGSLAILSKAETMSAFIAVAVLGVVSFVMDKISNEKA</sequence>
<proteinExistence type="predicted"/>
<keyword evidence="1" id="KW-0472">Membrane</keyword>